<keyword evidence="2 8" id="KW-0963">Cytoplasm</keyword>
<dbReference type="Pfam" id="PF11734">
    <property type="entry name" value="TilS_C"/>
    <property type="match status" value="1"/>
</dbReference>
<dbReference type="InterPro" id="IPR012796">
    <property type="entry name" value="Lysidine-tRNA-synth_C"/>
</dbReference>
<dbReference type="EC" id="6.3.4.19" evidence="8"/>
<dbReference type="Pfam" id="PF01171">
    <property type="entry name" value="ATP_bind_3"/>
    <property type="match status" value="1"/>
</dbReference>
<evidence type="ECO:0000256" key="2">
    <source>
        <dbReference type="ARBA" id="ARBA00022490"/>
    </source>
</evidence>
<comment type="catalytic activity">
    <reaction evidence="7 8">
        <text>cytidine(34) in tRNA(Ile2) + L-lysine + ATP = lysidine(34) in tRNA(Ile2) + AMP + diphosphate + H(+)</text>
        <dbReference type="Rhea" id="RHEA:43744"/>
        <dbReference type="Rhea" id="RHEA-COMP:10625"/>
        <dbReference type="Rhea" id="RHEA-COMP:10670"/>
        <dbReference type="ChEBI" id="CHEBI:15378"/>
        <dbReference type="ChEBI" id="CHEBI:30616"/>
        <dbReference type="ChEBI" id="CHEBI:32551"/>
        <dbReference type="ChEBI" id="CHEBI:33019"/>
        <dbReference type="ChEBI" id="CHEBI:82748"/>
        <dbReference type="ChEBI" id="CHEBI:83665"/>
        <dbReference type="ChEBI" id="CHEBI:456215"/>
        <dbReference type="EC" id="6.3.4.19"/>
    </reaction>
</comment>
<evidence type="ECO:0000256" key="4">
    <source>
        <dbReference type="ARBA" id="ARBA00022694"/>
    </source>
</evidence>
<dbReference type="CDD" id="cd01992">
    <property type="entry name" value="TilS_N"/>
    <property type="match status" value="1"/>
</dbReference>
<dbReference type="GO" id="GO:0032267">
    <property type="term" value="F:tRNA(Ile)-lysidine synthase activity"/>
    <property type="evidence" value="ECO:0007669"/>
    <property type="project" value="UniProtKB-EC"/>
</dbReference>
<evidence type="ECO:0000256" key="3">
    <source>
        <dbReference type="ARBA" id="ARBA00022598"/>
    </source>
</evidence>
<evidence type="ECO:0000256" key="8">
    <source>
        <dbReference type="HAMAP-Rule" id="MF_01161"/>
    </source>
</evidence>
<dbReference type="EMBL" id="MQVX01000001">
    <property type="protein sequence ID" value="PQJ16768.1"/>
    <property type="molecule type" value="Genomic_DNA"/>
</dbReference>
<dbReference type="InterPro" id="IPR012094">
    <property type="entry name" value="tRNA_Ile_lys_synt"/>
</dbReference>
<name>A0A2S7TB79_9FLAO</name>
<keyword evidence="5 8" id="KW-0547">Nucleotide-binding</keyword>
<dbReference type="InterPro" id="IPR011063">
    <property type="entry name" value="TilS/TtcA_N"/>
</dbReference>
<dbReference type="SUPFAM" id="SSF56037">
    <property type="entry name" value="PheT/TilS domain"/>
    <property type="match status" value="1"/>
</dbReference>
<dbReference type="Gene3D" id="3.40.50.620">
    <property type="entry name" value="HUPs"/>
    <property type="match status" value="1"/>
</dbReference>
<dbReference type="NCBIfam" id="TIGR02432">
    <property type="entry name" value="lysidine_TilS_N"/>
    <property type="match status" value="1"/>
</dbReference>
<feature type="domain" description="Lysidine-tRNA(Ile) synthetase C-terminal" evidence="9">
    <location>
        <begin position="352"/>
        <end position="424"/>
    </location>
</feature>
<organism evidence="10 11">
    <name type="scientific">Aureicoccus marinus</name>
    <dbReference type="NCBI Taxonomy" id="754435"/>
    <lineage>
        <taxon>Bacteria</taxon>
        <taxon>Pseudomonadati</taxon>
        <taxon>Bacteroidota</taxon>
        <taxon>Flavobacteriia</taxon>
        <taxon>Flavobacteriales</taxon>
        <taxon>Flavobacteriaceae</taxon>
        <taxon>Aureicoccus</taxon>
    </lineage>
</organism>
<comment type="caution">
    <text evidence="10">The sequence shown here is derived from an EMBL/GenBank/DDBJ whole genome shotgun (WGS) entry which is preliminary data.</text>
</comment>
<reference evidence="11" key="1">
    <citation type="submission" date="2016-11" db="EMBL/GenBank/DDBJ databases">
        <title>Trade-off between light-utilization and light-protection in marine flavobacteria.</title>
        <authorList>
            <person name="Kumagai Y."/>
            <person name="Yoshizawa S."/>
            <person name="Kogure K."/>
        </authorList>
    </citation>
    <scope>NUCLEOTIDE SEQUENCE [LARGE SCALE GENOMIC DNA]</scope>
    <source>
        <strain evidence="11">SG-18</strain>
    </source>
</reference>
<dbReference type="AlphaFoldDB" id="A0A2S7TB79"/>
<comment type="similarity">
    <text evidence="8">Belongs to the tRNA(Ile)-lysidine synthase family.</text>
</comment>
<dbReference type="SMART" id="SM00977">
    <property type="entry name" value="TilS_C"/>
    <property type="match status" value="1"/>
</dbReference>
<dbReference type="PANTHER" id="PTHR43033">
    <property type="entry name" value="TRNA(ILE)-LYSIDINE SYNTHASE-RELATED"/>
    <property type="match status" value="1"/>
</dbReference>
<dbReference type="InterPro" id="IPR012795">
    <property type="entry name" value="tRNA_Ile_lys_synt_N"/>
</dbReference>
<comment type="subcellular location">
    <subcellularLocation>
        <location evidence="1 8">Cytoplasm</location>
    </subcellularLocation>
</comment>
<feature type="binding site" evidence="8">
    <location>
        <begin position="21"/>
        <end position="26"/>
    </location>
    <ligand>
        <name>ATP</name>
        <dbReference type="ChEBI" id="CHEBI:30616"/>
    </ligand>
</feature>
<protein>
    <recommendedName>
        <fullName evidence="8">tRNA(Ile)-lysidine synthase</fullName>
        <ecNumber evidence="8">6.3.4.19</ecNumber>
    </recommendedName>
    <alternativeName>
        <fullName evidence="8">tRNA(Ile)-2-lysyl-cytidine synthase</fullName>
    </alternativeName>
    <alternativeName>
        <fullName evidence="8">tRNA(Ile)-lysidine synthetase</fullName>
    </alternativeName>
</protein>
<keyword evidence="11" id="KW-1185">Reference proteome</keyword>
<dbReference type="Proteomes" id="UP000239366">
    <property type="component" value="Unassembled WGS sequence"/>
</dbReference>
<dbReference type="GO" id="GO:0005524">
    <property type="term" value="F:ATP binding"/>
    <property type="evidence" value="ECO:0007669"/>
    <property type="project" value="UniProtKB-UniRule"/>
</dbReference>
<dbReference type="NCBIfam" id="TIGR02433">
    <property type="entry name" value="lysidine_TilS_C"/>
    <property type="match status" value="1"/>
</dbReference>
<dbReference type="HAMAP" id="MF_01161">
    <property type="entry name" value="tRNA_Ile_lys_synt"/>
    <property type="match status" value="1"/>
</dbReference>
<keyword evidence="4 8" id="KW-0819">tRNA processing</keyword>
<dbReference type="GO" id="GO:0006400">
    <property type="term" value="P:tRNA modification"/>
    <property type="evidence" value="ECO:0007669"/>
    <property type="project" value="UniProtKB-UniRule"/>
</dbReference>
<evidence type="ECO:0000256" key="6">
    <source>
        <dbReference type="ARBA" id="ARBA00022840"/>
    </source>
</evidence>
<evidence type="ECO:0000259" key="9">
    <source>
        <dbReference type="SMART" id="SM00977"/>
    </source>
</evidence>
<sequence>MAHFRAKYPVQENDKLLLACSGGIDSVVLVDLLSISGVTFDIAHVNYGLREKESDEDAHFVKTLANQYGVGFHLYNTSSFSAAKGGSPQLWAREERYAFFDKLIEEKDYLAVLTAHQADDAWETFLINATRGTGLKGLQGIPAKENKRWRPLLPFGREDIQKYATSRGLRWREDRTNRESDYLRNFIRNQISPLLQERLPKLIDQIQLTQTHLQQSAQFLEQYQEWQWNKHVHAVHGGWSLDLRSLQQEKDPAALLFLLLEPYGFNHLKDLQDLLMGQSGIYLESKEYTLTKNRECLELRQQEEKDENTYILQEGQLQLDSPIRLELETVSHWEKGSDEVLFADKQTLNFPLEVRKWREGDYFYPIGMQGRKKIAKLFKDEKIARPDKEKIWLLLSKGEVVWVIGMRSDRRFQIQPSTQEMIKITWRRD</sequence>
<keyword evidence="3 8" id="KW-0436">Ligase</keyword>
<proteinExistence type="inferred from homology"/>
<evidence type="ECO:0000313" key="10">
    <source>
        <dbReference type="EMBL" id="PQJ16768.1"/>
    </source>
</evidence>
<evidence type="ECO:0000313" key="11">
    <source>
        <dbReference type="Proteomes" id="UP000239366"/>
    </source>
</evidence>
<comment type="domain">
    <text evidence="8">The N-terminal region contains the highly conserved SGGXDS motif, predicted to be a P-loop motif involved in ATP binding.</text>
</comment>
<dbReference type="InterPro" id="IPR014729">
    <property type="entry name" value="Rossmann-like_a/b/a_fold"/>
</dbReference>
<comment type="function">
    <text evidence="8">Ligates lysine onto the cytidine present at position 34 of the AUA codon-specific tRNA(Ile) that contains the anticodon CAU, in an ATP-dependent manner. Cytidine is converted to lysidine, thus changing the amino acid specificity of the tRNA from methionine to isoleucine.</text>
</comment>
<evidence type="ECO:0000256" key="1">
    <source>
        <dbReference type="ARBA" id="ARBA00004496"/>
    </source>
</evidence>
<gene>
    <name evidence="8" type="primary">tilS</name>
    <name evidence="10" type="ORF">BST99_03600</name>
</gene>
<keyword evidence="6 8" id="KW-0067">ATP-binding</keyword>
<dbReference type="PANTHER" id="PTHR43033:SF1">
    <property type="entry name" value="TRNA(ILE)-LYSIDINE SYNTHASE-RELATED"/>
    <property type="match status" value="1"/>
</dbReference>
<evidence type="ECO:0000256" key="7">
    <source>
        <dbReference type="ARBA" id="ARBA00048539"/>
    </source>
</evidence>
<accession>A0A2S7TB79</accession>
<dbReference type="SUPFAM" id="SSF52402">
    <property type="entry name" value="Adenine nucleotide alpha hydrolases-like"/>
    <property type="match status" value="1"/>
</dbReference>
<evidence type="ECO:0000256" key="5">
    <source>
        <dbReference type="ARBA" id="ARBA00022741"/>
    </source>
</evidence>
<dbReference type="GO" id="GO:0005737">
    <property type="term" value="C:cytoplasm"/>
    <property type="evidence" value="ECO:0007669"/>
    <property type="project" value="UniProtKB-SubCell"/>
</dbReference>